<evidence type="ECO:0000256" key="2">
    <source>
        <dbReference type="ARBA" id="ARBA00022692"/>
    </source>
</evidence>
<dbReference type="SMART" id="SM00752">
    <property type="entry name" value="HTTM"/>
    <property type="match status" value="1"/>
</dbReference>
<dbReference type="PANTHER" id="PTHR39535">
    <property type="entry name" value="SPORULATION-DELAYING PROTEIN SDPB"/>
    <property type="match status" value="1"/>
</dbReference>
<evidence type="ECO:0000256" key="5">
    <source>
        <dbReference type="SAM" id="Phobius"/>
    </source>
</evidence>
<dbReference type="InterPro" id="IPR052964">
    <property type="entry name" value="Sporulation_signal_mat"/>
</dbReference>
<feature type="transmembrane region" description="Helical" evidence="5">
    <location>
        <begin position="261"/>
        <end position="288"/>
    </location>
</feature>
<dbReference type="InterPro" id="IPR011020">
    <property type="entry name" value="HTTM-like"/>
</dbReference>
<keyword evidence="3 5" id="KW-1133">Transmembrane helix</keyword>
<evidence type="ECO:0000256" key="3">
    <source>
        <dbReference type="ARBA" id="ARBA00022989"/>
    </source>
</evidence>
<feature type="transmembrane region" description="Helical" evidence="5">
    <location>
        <begin position="226"/>
        <end position="249"/>
    </location>
</feature>
<keyword evidence="2 5" id="KW-0812">Transmembrane</keyword>
<evidence type="ECO:0000259" key="6">
    <source>
        <dbReference type="SMART" id="SM00752"/>
    </source>
</evidence>
<evidence type="ECO:0000256" key="4">
    <source>
        <dbReference type="ARBA" id="ARBA00023136"/>
    </source>
</evidence>
<dbReference type="AlphaFoldDB" id="L7VXK2"/>
<organism evidence="7">
    <name type="scientific">uncultured bacterium A1Q1_fos_962</name>
    <dbReference type="NCBI Taxonomy" id="1256592"/>
    <lineage>
        <taxon>Bacteria</taxon>
        <taxon>environmental samples</taxon>
    </lineage>
</organism>
<reference evidence="7" key="1">
    <citation type="submission" date="2012-09" db="EMBL/GenBank/DDBJ databases">
        <title>Metagenomic Characterization of a Microbial Community in Wastewater Detects High Levels of Antibiotic Resistance.</title>
        <authorList>
            <person name="Abrams M."/>
            <person name="Caldwell A."/>
            <person name="Vandaei E."/>
            <person name="Lee W."/>
            <person name="Perrott J."/>
            <person name="Khan S.Y."/>
            <person name="Ta J."/>
            <person name="Romero D."/>
            <person name="Nguyen V."/>
            <person name="Pourmand N."/>
            <person name="Ouverney C.C."/>
        </authorList>
    </citation>
    <scope>NUCLEOTIDE SEQUENCE</scope>
</reference>
<accession>L7VXK2</accession>
<dbReference type="EMBL" id="JX649894">
    <property type="protein sequence ID" value="AGC72191.1"/>
    <property type="molecule type" value="Genomic_DNA"/>
</dbReference>
<protein>
    <recommendedName>
        <fullName evidence="6">HTTM-like domain-containing protein</fullName>
    </recommendedName>
</protein>
<dbReference type="PANTHER" id="PTHR39535:SF2">
    <property type="entry name" value="HTTM DOMAIN-CONTAINING PROTEIN"/>
    <property type="match status" value="1"/>
</dbReference>
<proteinExistence type="predicted"/>
<comment type="subcellular location">
    <subcellularLocation>
        <location evidence="1">Endomembrane system</location>
        <topology evidence="1">Multi-pass membrane protein</topology>
    </subcellularLocation>
</comment>
<evidence type="ECO:0000256" key="1">
    <source>
        <dbReference type="ARBA" id="ARBA00004127"/>
    </source>
</evidence>
<keyword evidence="4 5" id="KW-0472">Membrane</keyword>
<evidence type="ECO:0000313" key="7">
    <source>
        <dbReference type="EMBL" id="AGC72191.1"/>
    </source>
</evidence>
<feature type="transmembrane region" description="Helical" evidence="5">
    <location>
        <begin position="88"/>
        <end position="109"/>
    </location>
</feature>
<sequence length="321" mass="35759">MIREYFRELGTNTLDGWNRFWFTPSDAATLGAIRMMTGGMLVYTHGVWGLKLTQFFGSDGVLPRELALGMHNQSPWAWSHLYQLQTPGLLWTVHLTAMLILILFTLGCWTRVTSILSYLITVSYAHRAVGALFGLDQVNAFLAMYLAVGGSGDAYSVDAWIRGRREGRGLIRRTTSATIAQRLIQVHMCIVYLFAGLGKLQGQFWWDGTALWGAFANFEYQTLDMTWVASYPIIVNLLTQVTLAWEIAYMAIVWPRMLRPIVIALSVPLHLGIALCMGMTTFGLIMIVGNLSFVSPELIRRIFGPQAVNGTNEPGRASGSP</sequence>
<name>L7VXK2_9BACT</name>
<feature type="domain" description="HTTM-like" evidence="6">
    <location>
        <begin position="22"/>
        <end position="298"/>
    </location>
</feature>
<dbReference type="GO" id="GO:0012505">
    <property type="term" value="C:endomembrane system"/>
    <property type="evidence" value="ECO:0007669"/>
    <property type="project" value="UniProtKB-SubCell"/>
</dbReference>
<feature type="transmembrane region" description="Helical" evidence="5">
    <location>
        <begin position="182"/>
        <end position="206"/>
    </location>
</feature>